<reference evidence="9" key="1">
    <citation type="journal article" date="2017" name="Nat. Ecol. Evol.">
        <title>Genome expansion and lineage-specific genetic innovations in the forest pathogenic fungi Armillaria.</title>
        <authorList>
            <person name="Sipos G."/>
            <person name="Prasanna A.N."/>
            <person name="Walter M.C."/>
            <person name="O'Connor E."/>
            <person name="Balint B."/>
            <person name="Krizsan K."/>
            <person name="Kiss B."/>
            <person name="Hess J."/>
            <person name="Varga T."/>
            <person name="Slot J."/>
            <person name="Riley R."/>
            <person name="Boka B."/>
            <person name="Rigling D."/>
            <person name="Barry K."/>
            <person name="Lee J."/>
            <person name="Mihaltcheva S."/>
            <person name="LaButti K."/>
            <person name="Lipzen A."/>
            <person name="Waldron R."/>
            <person name="Moloney N.M."/>
            <person name="Sperisen C."/>
            <person name="Kredics L."/>
            <person name="Vagvoelgyi C."/>
            <person name="Patrignani A."/>
            <person name="Fitzpatrick D."/>
            <person name="Nagy I."/>
            <person name="Doyle S."/>
            <person name="Anderson J.B."/>
            <person name="Grigoriev I.V."/>
            <person name="Gueldener U."/>
            <person name="Muensterkoetter M."/>
            <person name="Nagy L.G."/>
        </authorList>
    </citation>
    <scope>NUCLEOTIDE SEQUENCE [LARGE SCALE GENOMIC DNA]</scope>
    <source>
        <strain evidence="9">C18/9</strain>
    </source>
</reference>
<dbReference type="PANTHER" id="PTHR31679">
    <property type="entry name" value="PEROXISOMAL MEMBRANE PROTEIN PEX30-RELATED"/>
    <property type="match status" value="1"/>
</dbReference>
<feature type="transmembrane region" description="Helical" evidence="6">
    <location>
        <begin position="147"/>
        <end position="173"/>
    </location>
</feature>
<gene>
    <name evidence="8" type="ORF">ARMOST_00629</name>
</gene>
<dbReference type="EMBL" id="FUEG01000001">
    <property type="protein sequence ID" value="SJK97377.1"/>
    <property type="molecule type" value="Genomic_DNA"/>
</dbReference>
<keyword evidence="4 6" id="KW-0472">Membrane</keyword>
<organism evidence="8 9">
    <name type="scientific">Armillaria ostoyae</name>
    <name type="common">Armillaria root rot fungus</name>
    <dbReference type="NCBI Taxonomy" id="47428"/>
    <lineage>
        <taxon>Eukaryota</taxon>
        <taxon>Fungi</taxon>
        <taxon>Dikarya</taxon>
        <taxon>Basidiomycota</taxon>
        <taxon>Agaricomycotina</taxon>
        <taxon>Agaricomycetes</taxon>
        <taxon>Agaricomycetidae</taxon>
        <taxon>Agaricales</taxon>
        <taxon>Marasmiineae</taxon>
        <taxon>Physalacriaceae</taxon>
        <taxon>Armillaria</taxon>
    </lineage>
</organism>
<dbReference type="AlphaFoldDB" id="A0A284QLM7"/>
<keyword evidence="3 6" id="KW-1133">Transmembrane helix</keyword>
<dbReference type="Pfam" id="PF06398">
    <property type="entry name" value="Pex24p"/>
    <property type="match status" value="1"/>
</dbReference>
<keyword evidence="9" id="KW-1185">Reference proteome</keyword>
<feature type="region of interest" description="Disordered" evidence="5">
    <location>
        <begin position="411"/>
        <end position="461"/>
    </location>
</feature>
<feature type="compositionally biased region" description="Acidic residues" evidence="5">
    <location>
        <begin position="351"/>
        <end position="369"/>
    </location>
</feature>
<dbReference type="InterPro" id="IPR052646">
    <property type="entry name" value="Peroxisomal_PEX28-32"/>
</dbReference>
<dbReference type="OMA" id="PPFYILT"/>
<comment type="subcellular location">
    <subcellularLocation>
        <location evidence="1">Endomembrane system</location>
        <topology evidence="1">Multi-pass membrane protein</topology>
    </subcellularLocation>
</comment>
<dbReference type="OrthoDB" id="5586090at2759"/>
<evidence type="ECO:0000256" key="6">
    <source>
        <dbReference type="SAM" id="Phobius"/>
    </source>
</evidence>
<dbReference type="GO" id="GO:0007031">
    <property type="term" value="P:peroxisome organization"/>
    <property type="evidence" value="ECO:0007669"/>
    <property type="project" value="UniProtKB-ARBA"/>
</dbReference>
<dbReference type="PANTHER" id="PTHR31679:SF2">
    <property type="entry name" value="PEROXISOMAL MEMBRANE PROTEIN PEX30-RELATED"/>
    <property type="match status" value="1"/>
</dbReference>
<accession>A0A284QLM7</accession>
<feature type="transmembrane region" description="Helical" evidence="6">
    <location>
        <begin position="63"/>
        <end position="89"/>
    </location>
</feature>
<evidence type="ECO:0000313" key="9">
    <source>
        <dbReference type="Proteomes" id="UP000219338"/>
    </source>
</evidence>
<feature type="domain" description="Peroxin/Ferlin" evidence="7">
    <location>
        <begin position="225"/>
        <end position="304"/>
    </location>
</feature>
<feature type="compositionally biased region" description="Polar residues" evidence="5">
    <location>
        <begin position="450"/>
        <end position="461"/>
    </location>
</feature>
<evidence type="ECO:0000256" key="4">
    <source>
        <dbReference type="ARBA" id="ARBA00023136"/>
    </source>
</evidence>
<dbReference type="InterPro" id="IPR006614">
    <property type="entry name" value="Peroxin/Ferlin"/>
</dbReference>
<evidence type="ECO:0000256" key="2">
    <source>
        <dbReference type="ARBA" id="ARBA00022692"/>
    </source>
</evidence>
<dbReference type="SMART" id="SM00693">
    <property type="entry name" value="DysFN"/>
    <property type="match status" value="1"/>
</dbReference>
<evidence type="ECO:0000259" key="7">
    <source>
        <dbReference type="SMART" id="SM00693"/>
    </source>
</evidence>
<dbReference type="Proteomes" id="UP000219338">
    <property type="component" value="Unassembled WGS sequence"/>
</dbReference>
<dbReference type="GO" id="GO:0005778">
    <property type="term" value="C:peroxisomal membrane"/>
    <property type="evidence" value="ECO:0007669"/>
    <property type="project" value="TreeGrafter"/>
</dbReference>
<evidence type="ECO:0000256" key="1">
    <source>
        <dbReference type="ARBA" id="ARBA00004127"/>
    </source>
</evidence>
<protein>
    <recommendedName>
        <fullName evidence="7">Peroxin/Ferlin domain-containing protein</fullName>
    </recommendedName>
</protein>
<dbReference type="STRING" id="47428.A0A284QLM7"/>
<evidence type="ECO:0000256" key="5">
    <source>
        <dbReference type="SAM" id="MobiDB-lite"/>
    </source>
</evidence>
<keyword evidence="2 6" id="KW-0812">Transmembrane</keyword>
<sequence length="461" mass="51518">MATQDPVLPGNAAVPVLLDFLSSVPYQLTAALVRLGPYISALRQLAEVTSWSTSWYDSWLAIAAWWALCLLLELTVQYLLPATFLFVYLVSKWTTPRRTSGSPPITEQNLQATITDLVVLQSLLPSIPFEFNEGSLSVLVRVCAILYIPYLVITHCISLRVLFGIAGTILLSWRAPWTQALRTTLWKSAWFRWGVYRAWSRLSGRPLPVPTVSTRDLTIEHERNSARFLFMVYENQRWWMGLDWTAALLPSERPSWCSASLQPVPSPSAMTLPGDSVVYVGDGKGGREKRTAKWAWEEAEWRVCVRREGSAVVRVEKPLPTPKGEGPGESQLAKVDGKMRESQNAGGSGEDAQEDDGQDNTDEDPETDSDGWVYGDNKWENRSAKGGIGKYTRYRRWTRVAIVNETVEVVGAGDVGIERQTRQNSTSHSRESSVDNDRGSPLRQRLKNALNRQSISPSSSS</sequence>
<evidence type="ECO:0000256" key="3">
    <source>
        <dbReference type="ARBA" id="ARBA00022989"/>
    </source>
</evidence>
<dbReference type="GO" id="GO:0012505">
    <property type="term" value="C:endomembrane system"/>
    <property type="evidence" value="ECO:0007669"/>
    <property type="project" value="UniProtKB-SubCell"/>
</dbReference>
<feature type="region of interest" description="Disordered" evidence="5">
    <location>
        <begin position="316"/>
        <end position="380"/>
    </location>
</feature>
<proteinExistence type="predicted"/>
<name>A0A284QLM7_ARMOS</name>
<dbReference type="InterPro" id="IPR010482">
    <property type="entry name" value="TECPR1-like_DysF"/>
</dbReference>
<feature type="compositionally biased region" description="Basic and acidic residues" evidence="5">
    <location>
        <begin position="428"/>
        <end position="440"/>
    </location>
</feature>
<evidence type="ECO:0000313" key="8">
    <source>
        <dbReference type="EMBL" id="SJK97377.1"/>
    </source>
</evidence>